<reference evidence="3 4" key="1">
    <citation type="submission" date="2020-08" db="EMBL/GenBank/DDBJ databases">
        <title>A Genomic Blueprint of the Chicken Gut Microbiome.</title>
        <authorList>
            <person name="Gilroy R."/>
            <person name="Ravi A."/>
            <person name="Getino M."/>
            <person name="Pursley I."/>
            <person name="Horton D.L."/>
            <person name="Alikhan N.-F."/>
            <person name="Baker D."/>
            <person name="Gharbi K."/>
            <person name="Hall N."/>
            <person name="Watson M."/>
            <person name="Adriaenssens E.M."/>
            <person name="Foster-Nyarko E."/>
            <person name="Jarju S."/>
            <person name="Secka A."/>
            <person name="Antonio M."/>
            <person name="Oren A."/>
            <person name="Chaudhuri R."/>
            <person name="La Ragione R.M."/>
            <person name="Hildebrand F."/>
            <person name="Pallen M.J."/>
        </authorList>
    </citation>
    <scope>NUCLEOTIDE SEQUENCE [LARGE SCALE GENOMIC DNA]</scope>
    <source>
        <strain evidence="3 4">Sa3CUN2</strain>
    </source>
</reference>
<evidence type="ECO:0000313" key="4">
    <source>
        <dbReference type="Proteomes" id="UP000616837"/>
    </source>
</evidence>
<protein>
    <submittedName>
        <fullName evidence="3">SufD family Fe-S cluster assembly protein</fullName>
    </submittedName>
</protein>
<sequence>MKKELLKIVQMASRDQPAWLQKKRSLALILQERFSKAEQQQEWLTKWENPSLEINSDDSALIHDGDDYVALPINLAVQKYPELLQENLMEKAVRWQENQLNAIHLALMDVGQFIYVPDNTELKSPLELGLVTKSNNPHNLIIVGAGAKVSVVEESRYETEQPIYAATEILMGTGAQVKFYQDNHYQSDFTRQAVHAYQARESVLNIEGIIPAVSHNYNSFYSFLDGSNAHWNVKLASLVNNESQRKVTTQVDGYGEGTSADVKEWGWKTPNSQLEWGRLATVDGEPLELHQQRVVASNKTLFINNMPRNSENFSSAHDFFEEYLPIKSWLMEHC</sequence>
<feature type="domain" description="SUF system FeS cluster assembly SufBD core" evidence="2">
    <location>
        <begin position="134"/>
        <end position="262"/>
    </location>
</feature>
<evidence type="ECO:0000313" key="3">
    <source>
        <dbReference type="EMBL" id="MBD7895605.1"/>
    </source>
</evidence>
<keyword evidence="4" id="KW-1185">Reference proteome</keyword>
<dbReference type="PANTHER" id="PTHR30508">
    <property type="entry name" value="FES CLUSTER ASSEMBLY PROTEIN SUF"/>
    <property type="match status" value="1"/>
</dbReference>
<dbReference type="Proteomes" id="UP000616837">
    <property type="component" value="Unassembled WGS sequence"/>
</dbReference>
<comment type="caution">
    <text evidence="3">The sequence shown here is derived from an EMBL/GenBank/DDBJ whole genome shotgun (WGS) entry which is preliminary data.</text>
</comment>
<accession>A0ABR8PE90</accession>
<name>A0ABR8PE90_9LACO</name>
<evidence type="ECO:0000259" key="2">
    <source>
        <dbReference type="Pfam" id="PF01458"/>
    </source>
</evidence>
<dbReference type="SUPFAM" id="SSF101960">
    <property type="entry name" value="Stabilizer of iron transporter SufD"/>
    <property type="match status" value="1"/>
</dbReference>
<dbReference type="InterPro" id="IPR000825">
    <property type="entry name" value="SUF_FeS_clus_asmbl_SufBD_core"/>
</dbReference>
<dbReference type="EMBL" id="JACSQW010000024">
    <property type="protein sequence ID" value="MBD7895605.1"/>
    <property type="molecule type" value="Genomic_DNA"/>
</dbReference>
<organism evidence="3 4">
    <name type="scientific">Limosilactobacillus avistercoris</name>
    <dbReference type="NCBI Taxonomy" id="2762243"/>
    <lineage>
        <taxon>Bacteria</taxon>
        <taxon>Bacillati</taxon>
        <taxon>Bacillota</taxon>
        <taxon>Bacilli</taxon>
        <taxon>Lactobacillales</taxon>
        <taxon>Lactobacillaceae</taxon>
        <taxon>Limosilactobacillus</taxon>
    </lineage>
</organism>
<dbReference type="InterPro" id="IPR055346">
    <property type="entry name" value="Fe-S_cluster_assembly_SufBD"/>
</dbReference>
<dbReference type="RefSeq" id="WP_191684926.1">
    <property type="nucleotide sequence ID" value="NZ_JACSQW010000024.1"/>
</dbReference>
<dbReference type="PANTHER" id="PTHR30508:SF1">
    <property type="entry name" value="UPF0051 PROTEIN ABCI8, CHLOROPLASTIC-RELATED"/>
    <property type="match status" value="1"/>
</dbReference>
<evidence type="ECO:0000256" key="1">
    <source>
        <dbReference type="ARBA" id="ARBA00043967"/>
    </source>
</evidence>
<comment type="similarity">
    <text evidence="1">Belongs to the iron-sulfur cluster assembly SufBD family.</text>
</comment>
<proteinExistence type="inferred from homology"/>
<dbReference type="InterPro" id="IPR037284">
    <property type="entry name" value="SUF_FeS_clus_asmbl_SufBD_sf"/>
</dbReference>
<gene>
    <name evidence="3" type="ORF">H9564_07905</name>
</gene>
<dbReference type="Pfam" id="PF01458">
    <property type="entry name" value="SUFBD_core"/>
    <property type="match status" value="1"/>
</dbReference>